<accession>A0A2P2QEF6</accession>
<name>A0A2P2QEF6_RHIMU</name>
<evidence type="ECO:0000313" key="1">
    <source>
        <dbReference type="EMBL" id="MBX65284.1"/>
    </source>
</evidence>
<protein>
    <submittedName>
        <fullName evidence="1">Uncharacterized protein</fullName>
    </submittedName>
</protein>
<dbReference type="AlphaFoldDB" id="A0A2P2QEF6"/>
<organism evidence="1">
    <name type="scientific">Rhizophora mucronata</name>
    <name type="common">Asiatic mangrove</name>
    <dbReference type="NCBI Taxonomy" id="61149"/>
    <lineage>
        <taxon>Eukaryota</taxon>
        <taxon>Viridiplantae</taxon>
        <taxon>Streptophyta</taxon>
        <taxon>Embryophyta</taxon>
        <taxon>Tracheophyta</taxon>
        <taxon>Spermatophyta</taxon>
        <taxon>Magnoliopsida</taxon>
        <taxon>eudicotyledons</taxon>
        <taxon>Gunneridae</taxon>
        <taxon>Pentapetalae</taxon>
        <taxon>rosids</taxon>
        <taxon>fabids</taxon>
        <taxon>Malpighiales</taxon>
        <taxon>Rhizophoraceae</taxon>
        <taxon>Rhizophora</taxon>
    </lineage>
</organism>
<proteinExistence type="predicted"/>
<sequence length="44" mass="5179">MCRIQHQWKFNLSDFNQQNKCLAQDQSSFPAVIPLETKDAARRN</sequence>
<reference evidence="1" key="1">
    <citation type="submission" date="2018-02" db="EMBL/GenBank/DDBJ databases">
        <title>Rhizophora mucronata_Transcriptome.</title>
        <authorList>
            <person name="Meera S.P."/>
            <person name="Sreeshan A."/>
            <person name="Augustine A."/>
        </authorList>
    </citation>
    <scope>NUCLEOTIDE SEQUENCE</scope>
    <source>
        <tissue evidence="1">Leaf</tissue>
    </source>
</reference>
<dbReference type="EMBL" id="GGEC01084800">
    <property type="protein sequence ID" value="MBX65284.1"/>
    <property type="molecule type" value="Transcribed_RNA"/>
</dbReference>